<reference evidence="1 2" key="1">
    <citation type="submission" date="2015-08" db="EMBL/GenBank/DDBJ databases">
        <title>Genomes of Isolates from Cabo Rojo, PR.</title>
        <authorList>
            <person name="Sanchez-Nieves R.L."/>
            <person name="Montalvo-Rodriguez R."/>
        </authorList>
    </citation>
    <scope>NUCLEOTIDE SEQUENCE [LARGE SCALE GENOMIC DNA]</scope>
    <source>
        <strain evidence="1 2">5</strain>
    </source>
</reference>
<evidence type="ECO:0000313" key="2">
    <source>
        <dbReference type="Proteomes" id="UP000037747"/>
    </source>
</evidence>
<dbReference type="OrthoDB" id="319180at2157"/>
<proteinExistence type="predicted"/>
<dbReference type="EMBL" id="LIST01000009">
    <property type="protein sequence ID" value="KOX94255.1"/>
    <property type="molecule type" value="Genomic_DNA"/>
</dbReference>
<dbReference type="Proteomes" id="UP000037747">
    <property type="component" value="Unassembled WGS sequence"/>
</dbReference>
<sequence>MAQLSAYSEDLYELVAALDDRGVLRPGEREAWEEGIDDADEISELRTIEEALHKAMLDREGVTEVVSKHTAERTQAFV</sequence>
<protein>
    <submittedName>
        <fullName evidence="1">Uncharacterized protein</fullName>
    </submittedName>
</protein>
<name>A0A0M9AN71_9EURY</name>
<dbReference type="RefSeq" id="WP_053773013.1">
    <property type="nucleotide sequence ID" value="NZ_LIST01000009.1"/>
</dbReference>
<organism evidence="1 2">
    <name type="scientific">Halorubrum tropicale</name>
    <dbReference type="NCBI Taxonomy" id="1765655"/>
    <lineage>
        <taxon>Archaea</taxon>
        <taxon>Methanobacteriati</taxon>
        <taxon>Methanobacteriota</taxon>
        <taxon>Stenosarchaea group</taxon>
        <taxon>Halobacteria</taxon>
        <taxon>Halobacteriales</taxon>
        <taxon>Haloferacaceae</taxon>
        <taxon>Halorubrum</taxon>
    </lineage>
</organism>
<gene>
    <name evidence="1" type="ORF">AMR74_15830</name>
</gene>
<evidence type="ECO:0000313" key="1">
    <source>
        <dbReference type="EMBL" id="KOX94255.1"/>
    </source>
</evidence>
<dbReference type="AlphaFoldDB" id="A0A0M9AN71"/>
<dbReference type="PATRIC" id="fig|1705389.3.peg.4068"/>
<comment type="caution">
    <text evidence="1">The sequence shown here is derived from an EMBL/GenBank/DDBJ whole genome shotgun (WGS) entry which is preliminary data.</text>
</comment>
<keyword evidence="2" id="KW-1185">Reference proteome</keyword>
<accession>A0A0M9AN71</accession>